<protein>
    <submittedName>
        <fullName evidence="2">Uncharacterized protein</fullName>
    </submittedName>
</protein>
<feature type="region of interest" description="Disordered" evidence="1">
    <location>
        <begin position="550"/>
        <end position="619"/>
    </location>
</feature>
<proteinExistence type="predicted"/>
<organism evidence="2 3">
    <name type="scientific">Exophiala mesophila</name>
    <name type="common">Black yeast-like fungus</name>
    <dbReference type="NCBI Taxonomy" id="212818"/>
    <lineage>
        <taxon>Eukaryota</taxon>
        <taxon>Fungi</taxon>
        <taxon>Dikarya</taxon>
        <taxon>Ascomycota</taxon>
        <taxon>Pezizomycotina</taxon>
        <taxon>Eurotiomycetes</taxon>
        <taxon>Chaetothyriomycetidae</taxon>
        <taxon>Chaetothyriales</taxon>
        <taxon>Herpotrichiellaceae</taxon>
        <taxon>Exophiala</taxon>
    </lineage>
</organism>
<dbReference type="RefSeq" id="XP_016227296.1">
    <property type="nucleotide sequence ID" value="XM_016367778.1"/>
</dbReference>
<reference evidence="2 3" key="1">
    <citation type="submission" date="2015-01" db="EMBL/GenBank/DDBJ databases">
        <title>The Genome Sequence of Exophiala mesophila CBS40295.</title>
        <authorList>
            <consortium name="The Broad Institute Genomics Platform"/>
            <person name="Cuomo C."/>
            <person name="de Hoog S."/>
            <person name="Gorbushina A."/>
            <person name="Stielow B."/>
            <person name="Teixiera M."/>
            <person name="Abouelleil A."/>
            <person name="Chapman S.B."/>
            <person name="Priest M."/>
            <person name="Young S.K."/>
            <person name="Wortman J."/>
            <person name="Nusbaum C."/>
            <person name="Birren B."/>
        </authorList>
    </citation>
    <scope>NUCLEOTIDE SEQUENCE [LARGE SCALE GENOMIC DNA]</scope>
    <source>
        <strain evidence="2 3">CBS 40295</strain>
    </source>
</reference>
<accession>A0A0D1ZM40</accession>
<sequence length="619" mass="71912">MVDVFAERIYPQVPIGDLIRAYLRHNSWDFESAVSQYTEDRERLLESLIEEEEKKKKKENETESSAVSSISSSSSSSSSSTKSSGVSDTSERQRDIPKIKELEMPWWLNDNNEQERRDAGLALRIHYEDQADDEEVEVTPSEAILLLHMADWDFTEACEQFRSLPDAIRAVGKQFDRMRSSLPPQTLKPRAGDEIQEQQLREQDERLATFINITGRSDWFSLKVFLEKRHWNLIAAIEAWFRSGVPPVLSRRKHVLYDLRYDYNMKTLPPPSGQDWEPQADGNGEDGWALDRDTDVEVLETTSSDDGDETSDDESESDTEPEADFERPKSSVSKTQKPTATSNRRPEGFTLHLMKGTAKPGLRSDWRFLHEYISRGRYWANRFKAYEKFEWPALGTHDHHRRKPSQTRVPFDWNNQEHIHLLNNFRRQNNCRTTNTSLREAAQLWSEEEKEFLLQLNLEWLATMRQQFPDLPEDDLMKKPICNQTKKDWQTRLNAKFQGTIQQGSTTPRRERSIVAIISQRTRTPAIIERFKLKADAEYFRKRANRIAKEKSKEQNALKRSLEGDQEDDGQPAEKRARIGGSMIQGYTRDDNDDEEIDVEGDEVGSDEEETEEVNEAVQ</sequence>
<dbReference type="EMBL" id="KN847521">
    <property type="protein sequence ID" value="KIV95722.1"/>
    <property type="molecule type" value="Genomic_DNA"/>
</dbReference>
<keyword evidence="3" id="KW-1185">Reference proteome</keyword>
<evidence type="ECO:0000313" key="2">
    <source>
        <dbReference type="EMBL" id="KIV95722.1"/>
    </source>
</evidence>
<name>A0A0D1ZM40_EXOME</name>
<dbReference type="OrthoDB" id="4121297at2759"/>
<dbReference type="VEuPathDB" id="FungiDB:PV10_03341"/>
<feature type="region of interest" description="Disordered" evidence="1">
    <location>
        <begin position="269"/>
        <end position="356"/>
    </location>
</feature>
<evidence type="ECO:0000256" key="1">
    <source>
        <dbReference type="SAM" id="MobiDB-lite"/>
    </source>
</evidence>
<feature type="compositionally biased region" description="Low complexity" evidence="1">
    <location>
        <begin position="63"/>
        <end position="88"/>
    </location>
</feature>
<feature type="compositionally biased region" description="Acidic residues" evidence="1">
    <location>
        <begin position="591"/>
        <end position="619"/>
    </location>
</feature>
<feature type="compositionally biased region" description="Acidic residues" evidence="1">
    <location>
        <begin position="296"/>
        <end position="323"/>
    </location>
</feature>
<dbReference type="Proteomes" id="UP000054302">
    <property type="component" value="Unassembled WGS sequence"/>
</dbReference>
<dbReference type="OMA" id="HETQPND"/>
<feature type="compositionally biased region" description="Polar residues" evidence="1">
    <location>
        <begin position="330"/>
        <end position="343"/>
    </location>
</feature>
<gene>
    <name evidence="2" type="ORF">PV10_03341</name>
</gene>
<dbReference type="HOGENOM" id="CLU_020217_0_0_1"/>
<feature type="compositionally biased region" description="Basic and acidic residues" evidence="1">
    <location>
        <begin position="52"/>
        <end position="61"/>
    </location>
</feature>
<feature type="compositionally biased region" description="Basic and acidic residues" evidence="1">
    <location>
        <begin position="550"/>
        <end position="563"/>
    </location>
</feature>
<dbReference type="Gene3D" id="1.10.8.10">
    <property type="entry name" value="DNA helicase RuvA subunit, C-terminal domain"/>
    <property type="match status" value="1"/>
</dbReference>
<dbReference type="AlphaFoldDB" id="A0A0D1ZM40"/>
<evidence type="ECO:0000313" key="3">
    <source>
        <dbReference type="Proteomes" id="UP000054302"/>
    </source>
</evidence>
<dbReference type="GeneID" id="27321186"/>
<feature type="region of interest" description="Disordered" evidence="1">
    <location>
        <begin position="52"/>
        <end position="95"/>
    </location>
</feature>